<feature type="compositionally biased region" description="Low complexity" evidence="1">
    <location>
        <begin position="218"/>
        <end position="234"/>
    </location>
</feature>
<dbReference type="PhylomeDB" id="A0A0G4F6A6"/>
<evidence type="ECO:0000313" key="3">
    <source>
        <dbReference type="EMBL" id="CEM07947.1"/>
    </source>
</evidence>
<feature type="compositionally biased region" description="Polar residues" evidence="1">
    <location>
        <begin position="103"/>
        <end position="117"/>
    </location>
</feature>
<keyword evidence="2" id="KW-0732">Signal</keyword>
<sequence>MKFFKFIASVCLGTAAAQYSTSTVDARDGDLALEHSCTTGVDNRQSMVAYLMQSLQAFEEGTAGQPYTFVFTYEKDGTQYCPKKLTVVNDQVTAVSSVSSQQMPTSTGASDTSSPACTEQADSEYMQMTVPAILNHMLAASETAYRVCWNSATNVQTGERSSRGFISQSSENENDAITFSIDNIAPHTPQQGEGHQQQAEEAHVDAQAGQQRGALRGSSSPSPAPASSSAADASTGSHRRLEWWPGVAGGIAGARAGRRSYTTVGGAVRGSARGALRGCVAGAIWDGTCGTGAAEGATTGAVTGGIYGGRPYYRYL</sequence>
<protein>
    <submittedName>
        <fullName evidence="3">Uncharacterized protein</fullName>
    </submittedName>
</protein>
<evidence type="ECO:0000256" key="1">
    <source>
        <dbReference type="SAM" id="MobiDB-lite"/>
    </source>
</evidence>
<evidence type="ECO:0000256" key="2">
    <source>
        <dbReference type="SAM" id="SignalP"/>
    </source>
</evidence>
<reference evidence="3" key="1">
    <citation type="submission" date="2014-11" db="EMBL/GenBank/DDBJ databases">
        <authorList>
            <person name="Otto D Thomas"/>
            <person name="Naeem Raeece"/>
        </authorList>
    </citation>
    <scope>NUCLEOTIDE SEQUENCE</scope>
</reference>
<dbReference type="AlphaFoldDB" id="A0A0G4F6A6"/>
<dbReference type="VEuPathDB" id="CryptoDB:Cvel_15419"/>
<dbReference type="EMBL" id="CDMZ01000154">
    <property type="protein sequence ID" value="CEM07947.1"/>
    <property type="molecule type" value="Genomic_DNA"/>
</dbReference>
<gene>
    <name evidence="3" type="ORF">Cvel_15419</name>
</gene>
<organism evidence="3">
    <name type="scientific">Chromera velia CCMP2878</name>
    <dbReference type="NCBI Taxonomy" id="1169474"/>
    <lineage>
        <taxon>Eukaryota</taxon>
        <taxon>Sar</taxon>
        <taxon>Alveolata</taxon>
        <taxon>Colpodellida</taxon>
        <taxon>Chromeraceae</taxon>
        <taxon>Chromera</taxon>
    </lineage>
</organism>
<feature type="signal peptide" evidence="2">
    <location>
        <begin position="1"/>
        <end position="17"/>
    </location>
</feature>
<accession>A0A0G4F6A6</accession>
<feature type="region of interest" description="Disordered" evidence="1">
    <location>
        <begin position="97"/>
        <end position="120"/>
    </location>
</feature>
<feature type="chain" id="PRO_5005188653" evidence="2">
    <location>
        <begin position="18"/>
        <end position="316"/>
    </location>
</feature>
<feature type="region of interest" description="Disordered" evidence="1">
    <location>
        <begin position="184"/>
        <end position="238"/>
    </location>
</feature>
<proteinExistence type="predicted"/>
<name>A0A0G4F6A6_9ALVE</name>